<keyword evidence="6" id="KW-0378">Hydrolase</keyword>
<keyword evidence="7" id="KW-0539">Nucleus</keyword>
<keyword evidence="8" id="KW-0812">Transmembrane</keyword>
<comment type="similarity">
    <text evidence="3">Belongs to the HARBI1 family.</text>
</comment>
<evidence type="ECO:0008006" key="14">
    <source>
        <dbReference type="Google" id="ProtNLM"/>
    </source>
</evidence>
<comment type="subcellular location">
    <subcellularLocation>
        <location evidence="2">Nucleus</location>
    </subcellularLocation>
</comment>
<evidence type="ECO:0000259" key="11">
    <source>
        <dbReference type="Pfam" id="PF26138"/>
    </source>
</evidence>
<feature type="domain" description="DUF8040" evidence="11">
    <location>
        <begin position="44"/>
        <end position="137"/>
    </location>
</feature>
<reference evidence="12 13" key="1">
    <citation type="journal article" date="2021" name="Plant Biotechnol. J.">
        <title>Multi-omics assisted identification of the key and species-specific regulatory components of drought-tolerant mechanisms in Gossypium stocksii.</title>
        <authorList>
            <person name="Yu D."/>
            <person name="Ke L."/>
            <person name="Zhang D."/>
            <person name="Wu Y."/>
            <person name="Sun Y."/>
            <person name="Mei J."/>
            <person name="Sun J."/>
            <person name="Sun Y."/>
        </authorList>
    </citation>
    <scope>NUCLEOTIDE SEQUENCE [LARGE SCALE GENOMIC DNA]</scope>
    <source>
        <strain evidence="13">cv. E1</strain>
        <tissue evidence="12">Leaf</tissue>
    </source>
</reference>
<evidence type="ECO:0000256" key="6">
    <source>
        <dbReference type="ARBA" id="ARBA00022801"/>
    </source>
</evidence>
<accession>A0A9D3UJN7</accession>
<evidence type="ECO:0000259" key="10">
    <source>
        <dbReference type="Pfam" id="PF13359"/>
    </source>
</evidence>
<dbReference type="InterPro" id="IPR024752">
    <property type="entry name" value="Myb/SANT-like_dom"/>
</dbReference>
<evidence type="ECO:0000313" key="13">
    <source>
        <dbReference type="Proteomes" id="UP000828251"/>
    </source>
</evidence>
<evidence type="ECO:0000256" key="3">
    <source>
        <dbReference type="ARBA" id="ARBA00006958"/>
    </source>
</evidence>
<evidence type="ECO:0000256" key="8">
    <source>
        <dbReference type="SAM" id="Phobius"/>
    </source>
</evidence>
<evidence type="ECO:0000256" key="5">
    <source>
        <dbReference type="ARBA" id="ARBA00022723"/>
    </source>
</evidence>
<evidence type="ECO:0000256" key="1">
    <source>
        <dbReference type="ARBA" id="ARBA00001968"/>
    </source>
</evidence>
<organism evidence="12 13">
    <name type="scientific">Gossypium stocksii</name>
    <dbReference type="NCBI Taxonomy" id="47602"/>
    <lineage>
        <taxon>Eukaryota</taxon>
        <taxon>Viridiplantae</taxon>
        <taxon>Streptophyta</taxon>
        <taxon>Embryophyta</taxon>
        <taxon>Tracheophyta</taxon>
        <taxon>Spermatophyta</taxon>
        <taxon>Magnoliopsida</taxon>
        <taxon>eudicotyledons</taxon>
        <taxon>Gunneridae</taxon>
        <taxon>Pentapetalae</taxon>
        <taxon>rosids</taxon>
        <taxon>malvids</taxon>
        <taxon>Malvales</taxon>
        <taxon>Malvaceae</taxon>
        <taxon>Malvoideae</taxon>
        <taxon>Gossypium</taxon>
    </lineage>
</organism>
<comment type="cofactor">
    <cofactor evidence="1">
        <name>a divalent metal cation</name>
        <dbReference type="ChEBI" id="CHEBI:60240"/>
    </cofactor>
</comment>
<dbReference type="InterPro" id="IPR027806">
    <property type="entry name" value="HARBI1_dom"/>
</dbReference>
<feature type="domain" description="Myb/SANT-like" evidence="9">
    <location>
        <begin position="405"/>
        <end position="495"/>
    </location>
</feature>
<feature type="domain" description="DDE Tnp4" evidence="10">
    <location>
        <begin position="171"/>
        <end position="330"/>
    </location>
</feature>
<keyword evidence="4" id="KW-0540">Nuclease</keyword>
<evidence type="ECO:0000256" key="4">
    <source>
        <dbReference type="ARBA" id="ARBA00022722"/>
    </source>
</evidence>
<dbReference type="AlphaFoldDB" id="A0A9D3UJN7"/>
<dbReference type="Pfam" id="PF12776">
    <property type="entry name" value="Myb_DNA-bind_3"/>
    <property type="match status" value="1"/>
</dbReference>
<sequence length="665" mass="77125">MDRNQVQNAIVGVVASVLAFGALWIKILKTRKEIASHPRVNRDYERENYINSILYSGDRHCINMIRMRPIAFFNLCDILSRNNLLQSTKSVNIREQVVIFLHIIGHNVRFRVIGSRYYRSTETIHRYFRVVLRAILKLYKLVIRLPKESTPSEIRNNPRFYPYFKDCIEALDGTHVRASVPFNIQGRFRNRKGGTTQNILAAITFDLKFSYVLAGWEGSAHDSRILSDALSRLRGLRIPEGKYYLADAGYGIRNGCITLYRGVRYHLKEFSDQGPENAKELFNLRHSSLRIIIERVFGILKKRFRVLDAEPFWNFQTQVDIVLAGCIIHNHIMGVDPSDLLNYGLYEEPESDLIIPTLTVREEREEVREWSAKRDEIAQTMWTDYMARNIRMGKGNKEGTSKQFRWTKPMEHLFLEILAEEAQKGNKPSNTFKAVSFNEVVVAISERFQVQCDAKHVENHLRTVKNQWQTICTIRDESGFGWDDNMKMVTCDRATYDAAVMAHKKYEPFLNKSINHYDEMALVVGKDKATRSFARTFADIDLDDDNQDSVPIDGDNEEIEEVRTNVSSSGTSKRKRKNVQESIIDEQIKFMGEQLGNIANALKQFTTDKIPHLYEKLMSMEEEGFDDDFLCSVFDYLVSHESKAKAFLVKSKKHRKFWLQKFSQG</sequence>
<comment type="caution">
    <text evidence="12">The sequence shown here is derived from an EMBL/GenBank/DDBJ whole genome shotgun (WGS) entry which is preliminary data.</text>
</comment>
<dbReference type="GO" id="GO:0005634">
    <property type="term" value="C:nucleus"/>
    <property type="evidence" value="ECO:0007669"/>
    <property type="project" value="UniProtKB-SubCell"/>
</dbReference>
<dbReference type="PANTHER" id="PTHR22930">
    <property type="match status" value="1"/>
</dbReference>
<dbReference type="PANTHER" id="PTHR22930:SF228">
    <property type="entry name" value="PROTEIN ALP1-LIKE"/>
    <property type="match status" value="1"/>
</dbReference>
<dbReference type="Pfam" id="PF13359">
    <property type="entry name" value="DDE_Tnp_4"/>
    <property type="match status" value="1"/>
</dbReference>
<evidence type="ECO:0000313" key="12">
    <source>
        <dbReference type="EMBL" id="KAH1045404.1"/>
    </source>
</evidence>
<keyword evidence="5" id="KW-0479">Metal-binding</keyword>
<dbReference type="GO" id="GO:0004518">
    <property type="term" value="F:nuclease activity"/>
    <property type="evidence" value="ECO:0007669"/>
    <property type="project" value="UniProtKB-KW"/>
</dbReference>
<dbReference type="InterPro" id="IPR045249">
    <property type="entry name" value="HARBI1-like"/>
</dbReference>
<name>A0A9D3UJN7_9ROSI</name>
<gene>
    <name evidence="12" type="ORF">J1N35_036188</name>
</gene>
<keyword evidence="8" id="KW-1133">Transmembrane helix</keyword>
<dbReference type="Pfam" id="PF26138">
    <property type="entry name" value="DUF8040"/>
    <property type="match status" value="1"/>
</dbReference>
<dbReference type="OrthoDB" id="1301570at2759"/>
<dbReference type="GO" id="GO:0046872">
    <property type="term" value="F:metal ion binding"/>
    <property type="evidence" value="ECO:0007669"/>
    <property type="project" value="UniProtKB-KW"/>
</dbReference>
<proteinExistence type="inferred from homology"/>
<dbReference type="InterPro" id="IPR058353">
    <property type="entry name" value="DUF8040"/>
</dbReference>
<keyword evidence="13" id="KW-1185">Reference proteome</keyword>
<dbReference type="GO" id="GO:0016787">
    <property type="term" value="F:hydrolase activity"/>
    <property type="evidence" value="ECO:0007669"/>
    <property type="project" value="UniProtKB-KW"/>
</dbReference>
<evidence type="ECO:0000256" key="2">
    <source>
        <dbReference type="ARBA" id="ARBA00004123"/>
    </source>
</evidence>
<protein>
    <recommendedName>
        <fullName evidence="14">Myb/SANT-like domain-containing protein</fullName>
    </recommendedName>
</protein>
<feature type="transmembrane region" description="Helical" evidence="8">
    <location>
        <begin position="6"/>
        <end position="25"/>
    </location>
</feature>
<keyword evidence="8" id="KW-0472">Membrane</keyword>
<dbReference type="Proteomes" id="UP000828251">
    <property type="component" value="Unassembled WGS sequence"/>
</dbReference>
<evidence type="ECO:0000259" key="9">
    <source>
        <dbReference type="Pfam" id="PF12776"/>
    </source>
</evidence>
<dbReference type="EMBL" id="JAIQCV010000011">
    <property type="protein sequence ID" value="KAH1045404.1"/>
    <property type="molecule type" value="Genomic_DNA"/>
</dbReference>
<evidence type="ECO:0000256" key="7">
    <source>
        <dbReference type="ARBA" id="ARBA00023242"/>
    </source>
</evidence>